<dbReference type="RefSeq" id="WP_107748222.1">
    <property type="nucleotide sequence ID" value="NZ_CP015453.1"/>
</dbReference>
<feature type="compositionally biased region" description="Polar residues" evidence="1">
    <location>
        <begin position="275"/>
        <end position="284"/>
    </location>
</feature>
<keyword evidence="2" id="KW-0732">Signal</keyword>
<evidence type="ECO:0000259" key="3">
    <source>
        <dbReference type="Pfam" id="PF16640"/>
    </source>
</evidence>
<evidence type="ECO:0000313" key="4">
    <source>
        <dbReference type="EMBL" id="AWH95090.1"/>
    </source>
</evidence>
<feature type="region of interest" description="Disordered" evidence="1">
    <location>
        <begin position="271"/>
        <end position="303"/>
    </location>
</feature>
<dbReference type="EMBL" id="CP015453">
    <property type="protein sequence ID" value="AWH95090.1"/>
    <property type="molecule type" value="Genomic_DNA"/>
</dbReference>
<evidence type="ECO:0000256" key="2">
    <source>
        <dbReference type="SAM" id="SignalP"/>
    </source>
</evidence>
<dbReference type="Gene3D" id="2.60.40.10">
    <property type="entry name" value="Immunoglobulins"/>
    <property type="match status" value="1"/>
</dbReference>
<dbReference type="GO" id="GO:0005975">
    <property type="term" value="P:carbohydrate metabolic process"/>
    <property type="evidence" value="ECO:0007669"/>
    <property type="project" value="UniProtKB-ARBA"/>
</dbReference>
<organism evidence="4 5">
    <name type="scientific">Dietzia psychralcaliphila</name>
    <dbReference type="NCBI Taxonomy" id="139021"/>
    <lineage>
        <taxon>Bacteria</taxon>
        <taxon>Bacillati</taxon>
        <taxon>Actinomycetota</taxon>
        <taxon>Actinomycetes</taxon>
        <taxon>Mycobacteriales</taxon>
        <taxon>Dietziaceae</taxon>
        <taxon>Dietzia</taxon>
    </lineage>
</organism>
<dbReference type="Pfam" id="PF16640">
    <property type="entry name" value="Big_3_5"/>
    <property type="match status" value="1"/>
</dbReference>
<reference evidence="4 5" key="1">
    <citation type="submission" date="2016-04" db="EMBL/GenBank/DDBJ databases">
        <title>Complete genome sequence of the haloalkaliphilic hydrocarbon-degrading bacterium Dietzia psychralcaliphila ILA-1T, isolated from a drain of a fish product-processing plant.</title>
        <authorList>
            <person name="Zhao J."/>
            <person name="Hu B."/>
            <person name="Geng S."/>
            <person name="Nie Y."/>
            <person name="Tang Y."/>
        </authorList>
    </citation>
    <scope>NUCLEOTIDE SEQUENCE [LARGE SCALE GENOMIC DNA]</scope>
    <source>
        <strain evidence="4 5">ILA-1</strain>
    </source>
</reference>
<feature type="signal peptide" evidence="2">
    <location>
        <begin position="1"/>
        <end position="29"/>
    </location>
</feature>
<feature type="chain" id="PRO_5041913795" description="Bacterial Ig-like domain-containing protein" evidence="2">
    <location>
        <begin position="30"/>
        <end position="354"/>
    </location>
</feature>
<evidence type="ECO:0000256" key="1">
    <source>
        <dbReference type="SAM" id="MobiDB-lite"/>
    </source>
</evidence>
<feature type="domain" description="Bacterial Ig-like" evidence="3">
    <location>
        <begin position="200"/>
        <end position="289"/>
    </location>
</feature>
<name>A0AAD0JP75_9ACTN</name>
<proteinExistence type="predicted"/>
<evidence type="ECO:0000313" key="5">
    <source>
        <dbReference type="Proteomes" id="UP000244903"/>
    </source>
</evidence>
<feature type="compositionally biased region" description="Low complexity" evidence="1">
    <location>
        <begin position="330"/>
        <end position="345"/>
    </location>
</feature>
<dbReference type="InterPro" id="IPR013783">
    <property type="entry name" value="Ig-like_fold"/>
</dbReference>
<dbReference type="InterPro" id="IPR032109">
    <property type="entry name" value="Big_3_5"/>
</dbReference>
<accession>A0AAD0JP75</accession>
<dbReference type="Proteomes" id="UP000244903">
    <property type="component" value="Chromosome"/>
</dbReference>
<keyword evidence="5" id="KW-1185">Reference proteome</keyword>
<dbReference type="AlphaFoldDB" id="A0AAD0JP75"/>
<gene>
    <name evidence="4" type="ORF">A6048_05890</name>
</gene>
<dbReference type="KEGG" id="dpc:A6048_05890"/>
<protein>
    <recommendedName>
        <fullName evidence="3">Bacterial Ig-like domain-containing protein</fullName>
    </recommendedName>
</protein>
<sequence>MSTTSRRFTLPAAIAAFGICLGVPPAASAEGWDQGPVRFSASGDDQCRVHFTIINETNGYYVVDFAVDGEDPASLAGVPGVWSLTGVPVRARFSLDSVAYDITRVVGRQGVQNSAPSSPVFAPGTAPYVTDRDPITTTRTVSLLDQPRLPNRASDTHTVSYQVVVGPQSADKGFDSATGRFALLETEVSGCQTETISTLATPPTAVTGTPVDLTVQVEPAAAAGTVQFSADGEIIGAPVNVIDGSATLPYTFSEAGDLVITAAFTPATVVDDSSDTPYASSTAGPKTIAVRDEEPGTGSLSQGSLGVLCGGDAAGSLGTGSLGAASLGTGSLSSTGSASTGSPGSICGAPGSAS</sequence>
<feature type="region of interest" description="Disordered" evidence="1">
    <location>
        <begin position="330"/>
        <end position="354"/>
    </location>
</feature>